<evidence type="ECO:0000313" key="3">
    <source>
        <dbReference type="Proteomes" id="UP001243623"/>
    </source>
</evidence>
<organism evidence="2 3">
    <name type="scientific">Selenobaculum gibii</name>
    <dbReference type="NCBI Taxonomy" id="3054208"/>
    <lineage>
        <taxon>Bacteria</taxon>
        <taxon>Bacillati</taxon>
        <taxon>Bacillota</taxon>
        <taxon>Negativicutes</taxon>
        <taxon>Selenomonadales</taxon>
        <taxon>Selenomonadaceae</taxon>
        <taxon>Selenobaculum</taxon>
    </lineage>
</organism>
<keyword evidence="1" id="KW-0472">Membrane</keyword>
<feature type="transmembrane region" description="Helical" evidence="1">
    <location>
        <begin position="27"/>
        <end position="45"/>
    </location>
</feature>
<dbReference type="KEGG" id="sgbi:P3F81_03655"/>
<keyword evidence="3" id="KW-1185">Reference proteome</keyword>
<keyword evidence="1" id="KW-1133">Transmembrane helix</keyword>
<name>A0A9Y2EU97_9FIRM</name>
<evidence type="ECO:0000313" key="2">
    <source>
        <dbReference type="EMBL" id="WIW71420.1"/>
    </source>
</evidence>
<gene>
    <name evidence="2" type="ORF">P3F81_03655</name>
</gene>
<proteinExistence type="predicted"/>
<dbReference type="AlphaFoldDB" id="A0A9Y2EU97"/>
<dbReference type="EMBL" id="CP120678">
    <property type="protein sequence ID" value="WIW71420.1"/>
    <property type="molecule type" value="Genomic_DNA"/>
</dbReference>
<reference evidence="2" key="1">
    <citation type="submission" date="2023-03" db="EMBL/GenBank/DDBJ databases">
        <title>Selenobaculum gbiensis gen. nov. sp. nov., a new bacterium isolated from the gut microbiota of IBD patient.</title>
        <authorList>
            <person name="Yeo S."/>
            <person name="Park H."/>
            <person name="Huh C.S."/>
        </authorList>
    </citation>
    <scope>NUCLEOTIDE SEQUENCE</scope>
    <source>
        <strain evidence="2">ICN-92133</strain>
    </source>
</reference>
<sequence length="51" mass="6111">MNRFIAYIRAFYAYIQTPKGRYDFLDFLRAFLIIILVSVFIGAFLQELMKL</sequence>
<keyword evidence="1" id="KW-0812">Transmembrane</keyword>
<accession>A0A9Y2EU97</accession>
<dbReference type="Proteomes" id="UP001243623">
    <property type="component" value="Chromosome"/>
</dbReference>
<protein>
    <submittedName>
        <fullName evidence="2">Uncharacterized protein</fullName>
    </submittedName>
</protein>
<dbReference type="RefSeq" id="WP_309320633.1">
    <property type="nucleotide sequence ID" value="NZ_CP120678.1"/>
</dbReference>
<evidence type="ECO:0000256" key="1">
    <source>
        <dbReference type="SAM" id="Phobius"/>
    </source>
</evidence>